<comment type="caution">
    <text evidence="2">The sequence shown here is derived from an EMBL/GenBank/DDBJ whole genome shotgun (WGS) entry which is preliminary data.</text>
</comment>
<feature type="compositionally biased region" description="Acidic residues" evidence="1">
    <location>
        <begin position="18"/>
        <end position="35"/>
    </location>
</feature>
<name>A0A9W7CVN7_9STRA</name>
<dbReference type="Proteomes" id="UP001165121">
    <property type="component" value="Unassembled WGS sequence"/>
</dbReference>
<reference evidence="2" key="1">
    <citation type="submission" date="2023-04" db="EMBL/GenBank/DDBJ databases">
        <title>Phytophthora fragariaefolia NBRC 109709.</title>
        <authorList>
            <person name="Ichikawa N."/>
            <person name="Sato H."/>
            <person name="Tonouchi N."/>
        </authorList>
    </citation>
    <scope>NUCLEOTIDE SEQUENCE</scope>
    <source>
        <strain evidence="2">NBRC 109709</strain>
    </source>
</reference>
<evidence type="ECO:0000313" key="3">
    <source>
        <dbReference type="Proteomes" id="UP001165121"/>
    </source>
</evidence>
<protein>
    <submittedName>
        <fullName evidence="2">Unnamed protein product</fullName>
    </submittedName>
</protein>
<keyword evidence="3" id="KW-1185">Reference proteome</keyword>
<evidence type="ECO:0000313" key="2">
    <source>
        <dbReference type="EMBL" id="GMF43831.1"/>
    </source>
</evidence>
<sequence length="133" mass="14925">MFDAGARPIGRNPLFDSGDSDEDGSYGEVNDDSSDDNIGSSLSRESGDSLFEDNAPVDKVTLPATKQAIRTRASKSNPVFQWSNGADDIWIFSDDMDSLLPYQQLWLGFLDYLILRYMARTNKVVFSCWTTFF</sequence>
<proteinExistence type="predicted"/>
<gene>
    <name evidence="2" type="ORF">Pfra01_001499900</name>
</gene>
<evidence type="ECO:0000256" key="1">
    <source>
        <dbReference type="SAM" id="MobiDB-lite"/>
    </source>
</evidence>
<dbReference type="EMBL" id="BSXT01001592">
    <property type="protein sequence ID" value="GMF43831.1"/>
    <property type="molecule type" value="Genomic_DNA"/>
</dbReference>
<feature type="region of interest" description="Disordered" evidence="1">
    <location>
        <begin position="1"/>
        <end position="58"/>
    </location>
</feature>
<accession>A0A9W7CVN7</accession>
<dbReference type="AlphaFoldDB" id="A0A9W7CVN7"/>
<organism evidence="2 3">
    <name type="scientific">Phytophthora fragariaefolia</name>
    <dbReference type="NCBI Taxonomy" id="1490495"/>
    <lineage>
        <taxon>Eukaryota</taxon>
        <taxon>Sar</taxon>
        <taxon>Stramenopiles</taxon>
        <taxon>Oomycota</taxon>
        <taxon>Peronosporomycetes</taxon>
        <taxon>Peronosporales</taxon>
        <taxon>Peronosporaceae</taxon>
        <taxon>Phytophthora</taxon>
    </lineage>
</organism>